<dbReference type="EMBL" id="JADGJQ010000009">
    <property type="protein sequence ID" value="KAJ3182358.1"/>
    <property type="molecule type" value="Genomic_DNA"/>
</dbReference>
<name>A0AAD5XTA7_9FUNG</name>
<sequence>MRVVKLKIGVYFQAQQGHSFCIYYFPQRSSASTVAAGNGGGAPQAASTGSPGPSNAETSFFRVRDLDAIFFNEDPGHIQRSGKISASYLASSAHAFHENTGDLYLSAVAVADTAKRLGNYLLAEFVTLAKDQIYAGAGHEMLRGVPSFQWKQPFTEIEEELDSAPGAISDATAAGGASGAGGGSGAGASAAPTGLVLCKESAAGQSPAKQRQSPSRTGEEQGRYDESQGRPKSRQSASVKGRRAKPTARDSTEHDIDNDRERSSSQGGFKHPGTAEHGVKRHRSEAEYSESAHSAHSDAGSEESRSASEDAHNGRPRSRKRLSINTSVAGGGNGGTRQSSNSNLNAGGQPSASMDMIGNTLRLKQQQQAIIEARQFQHRGPVSANPDGGPPGGYDQAHHRPSRRNSKNLTIRTGEAGQSTSRGALTAPPDHGPHSMLHPGRAHGSMSVAALPSPRHLNPAPGKSSKLPSRGPEASRYNPAIHSAVPAAQSPRGGEFPSRELPLPPHLHSHHPHPSSHFQSQQSSLDREPPPRSPLPPMNFSQDGRGGPASAYPPPLHSSQSGSGSSAFLTHQQQQQQQPQPPPPPHALSKSAVLSFFETMYDQGEETARLQYTLRDQIRRSTAMLQTLQSSGQMIEGLVRGHFREMQVTYGEKFGAALHDLSRRVERLERAAGVWSSSSSAAETAEQNGAESGGGGGGGGPPMTSTTSPGGTTTTSAAAAAVPPHERPSTWGFKGGPPSANPNGASGGGASFFLGDEAGGGRGGVEAIVRGIMDRLDRLEKRPATRTASAAKGKEGSAGSHDDDSGGE</sequence>
<feature type="compositionally biased region" description="Low complexity" evidence="1">
    <location>
        <begin position="673"/>
        <end position="685"/>
    </location>
</feature>
<feature type="compositionally biased region" description="Basic and acidic residues" evidence="1">
    <location>
        <begin position="247"/>
        <end position="263"/>
    </location>
</feature>
<dbReference type="Proteomes" id="UP001212152">
    <property type="component" value="Unassembled WGS sequence"/>
</dbReference>
<feature type="compositionally biased region" description="Low complexity" evidence="1">
    <location>
        <begin position="558"/>
        <end position="578"/>
    </location>
</feature>
<proteinExistence type="predicted"/>
<feature type="compositionally biased region" description="Low complexity" evidence="1">
    <location>
        <begin position="289"/>
        <end position="298"/>
    </location>
</feature>
<reference evidence="2" key="1">
    <citation type="submission" date="2020-05" db="EMBL/GenBank/DDBJ databases">
        <title>Phylogenomic resolution of chytrid fungi.</title>
        <authorList>
            <person name="Stajich J.E."/>
            <person name="Amses K."/>
            <person name="Simmons R."/>
            <person name="Seto K."/>
            <person name="Myers J."/>
            <person name="Bonds A."/>
            <person name="Quandt C.A."/>
            <person name="Barry K."/>
            <person name="Liu P."/>
            <person name="Grigoriev I."/>
            <person name="Longcore J.E."/>
            <person name="James T.Y."/>
        </authorList>
    </citation>
    <scope>NUCLEOTIDE SEQUENCE</scope>
    <source>
        <strain evidence="2">JEL0379</strain>
    </source>
</reference>
<accession>A0AAD5XTA7</accession>
<feature type="compositionally biased region" description="Low complexity" evidence="1">
    <location>
        <begin position="515"/>
        <end position="524"/>
    </location>
</feature>
<feature type="region of interest" description="Disordered" evidence="1">
    <location>
        <begin position="168"/>
        <end position="587"/>
    </location>
</feature>
<feature type="region of interest" description="Disordered" evidence="1">
    <location>
        <begin position="673"/>
        <end position="764"/>
    </location>
</feature>
<feature type="compositionally biased region" description="Polar residues" evidence="1">
    <location>
        <begin position="407"/>
        <end position="423"/>
    </location>
</feature>
<feature type="compositionally biased region" description="Basic and acidic residues" evidence="1">
    <location>
        <begin position="217"/>
        <end position="229"/>
    </location>
</feature>
<feature type="compositionally biased region" description="Gly residues" evidence="1">
    <location>
        <begin position="691"/>
        <end position="701"/>
    </location>
</feature>
<feature type="region of interest" description="Disordered" evidence="1">
    <location>
        <begin position="776"/>
        <end position="808"/>
    </location>
</feature>
<evidence type="ECO:0000256" key="1">
    <source>
        <dbReference type="SAM" id="MobiDB-lite"/>
    </source>
</evidence>
<protein>
    <submittedName>
        <fullName evidence="2">Uncharacterized protein</fullName>
    </submittedName>
</protein>
<comment type="caution">
    <text evidence="2">The sequence shown here is derived from an EMBL/GenBank/DDBJ whole genome shotgun (WGS) entry which is preliminary data.</text>
</comment>
<organism evidence="2 3">
    <name type="scientific">Geranomyces variabilis</name>
    <dbReference type="NCBI Taxonomy" id="109894"/>
    <lineage>
        <taxon>Eukaryota</taxon>
        <taxon>Fungi</taxon>
        <taxon>Fungi incertae sedis</taxon>
        <taxon>Chytridiomycota</taxon>
        <taxon>Chytridiomycota incertae sedis</taxon>
        <taxon>Chytridiomycetes</taxon>
        <taxon>Spizellomycetales</taxon>
        <taxon>Powellomycetaceae</taxon>
        <taxon>Geranomyces</taxon>
    </lineage>
</organism>
<feature type="compositionally biased region" description="Polar residues" evidence="1">
    <location>
        <begin position="336"/>
        <end position="352"/>
    </location>
</feature>
<feature type="compositionally biased region" description="Polar residues" evidence="1">
    <location>
        <begin position="203"/>
        <end position="216"/>
    </location>
</feature>
<evidence type="ECO:0000313" key="2">
    <source>
        <dbReference type="EMBL" id="KAJ3182358.1"/>
    </source>
</evidence>
<dbReference type="AlphaFoldDB" id="A0AAD5XTA7"/>
<feature type="compositionally biased region" description="Gly residues" evidence="1">
    <location>
        <begin position="176"/>
        <end position="186"/>
    </location>
</feature>
<gene>
    <name evidence="2" type="ORF">HDU87_008521</name>
</gene>
<feature type="region of interest" description="Disordered" evidence="1">
    <location>
        <begin position="35"/>
        <end position="55"/>
    </location>
</feature>
<feature type="compositionally biased region" description="Low complexity" evidence="1">
    <location>
        <begin position="702"/>
        <end position="721"/>
    </location>
</feature>
<keyword evidence="3" id="KW-1185">Reference proteome</keyword>
<feature type="compositionally biased region" description="Basic and acidic residues" evidence="1">
    <location>
        <begin position="792"/>
        <end position="808"/>
    </location>
</feature>
<evidence type="ECO:0000313" key="3">
    <source>
        <dbReference type="Proteomes" id="UP001212152"/>
    </source>
</evidence>
<feature type="compositionally biased region" description="Basic and acidic residues" evidence="1">
    <location>
        <begin position="302"/>
        <end position="313"/>
    </location>
</feature>